<dbReference type="SMART" id="SM00108">
    <property type="entry name" value="B_lectin"/>
    <property type="match status" value="1"/>
</dbReference>
<feature type="non-terminal residue" evidence="2">
    <location>
        <position position="1"/>
    </location>
</feature>
<dbReference type="Gramene" id="EFJ07124">
    <property type="protein sequence ID" value="EFJ07124"/>
    <property type="gene ID" value="SELMODRAFT_134224"/>
</dbReference>
<gene>
    <name evidence="2" type="ORF">SELMODRAFT_134224</name>
</gene>
<proteinExistence type="predicted"/>
<dbReference type="Gene3D" id="2.90.10.10">
    <property type="entry name" value="Bulb-type lectin domain"/>
    <property type="match status" value="1"/>
</dbReference>
<dbReference type="HOGENOM" id="CLU_164480_0_1_1"/>
<dbReference type="KEGG" id="smo:SELMODRAFT_134224"/>
<dbReference type="InterPro" id="IPR036426">
    <property type="entry name" value="Bulb-type_lectin_dom_sf"/>
</dbReference>
<protein>
    <recommendedName>
        <fullName evidence="1">Bulb-type lectin domain-containing protein</fullName>
    </recommendedName>
</protein>
<dbReference type="AlphaFoldDB" id="D8T8E0"/>
<organism evidence="3">
    <name type="scientific">Selaginella moellendorffii</name>
    <name type="common">Spikemoss</name>
    <dbReference type="NCBI Taxonomy" id="88036"/>
    <lineage>
        <taxon>Eukaryota</taxon>
        <taxon>Viridiplantae</taxon>
        <taxon>Streptophyta</taxon>
        <taxon>Embryophyta</taxon>
        <taxon>Tracheophyta</taxon>
        <taxon>Lycopodiopsida</taxon>
        <taxon>Selaginellales</taxon>
        <taxon>Selaginellaceae</taxon>
        <taxon>Selaginella</taxon>
    </lineage>
</organism>
<evidence type="ECO:0000313" key="3">
    <source>
        <dbReference type="Proteomes" id="UP000001514"/>
    </source>
</evidence>
<keyword evidence="3" id="KW-1185">Reference proteome</keyword>
<sequence length="78" mass="9157">CNLILYYKNLILWSAKTSNRGTNCKLRLQEDGNLVLYEENEQPLWASNTNCKTKNCFVNSYLILQDDCRLVLYASYQK</sequence>
<accession>D8T8E0</accession>
<dbReference type="EMBL" id="GL377689">
    <property type="protein sequence ID" value="EFJ07124.1"/>
    <property type="molecule type" value="Genomic_DNA"/>
</dbReference>
<dbReference type="InterPro" id="IPR001480">
    <property type="entry name" value="Bulb-type_lectin_dom"/>
</dbReference>
<dbReference type="PROSITE" id="PS50927">
    <property type="entry name" value="BULB_LECTIN"/>
    <property type="match status" value="1"/>
</dbReference>
<evidence type="ECO:0000259" key="1">
    <source>
        <dbReference type="PROSITE" id="PS50927"/>
    </source>
</evidence>
<dbReference type="InParanoid" id="D8T8E0"/>
<name>D8T8E0_SELML</name>
<dbReference type="SUPFAM" id="SSF51110">
    <property type="entry name" value="alpha-D-mannose-specific plant lectins"/>
    <property type="match status" value="1"/>
</dbReference>
<dbReference type="Proteomes" id="UP000001514">
    <property type="component" value="Unassembled WGS sequence"/>
</dbReference>
<feature type="domain" description="Bulb-type lectin" evidence="1">
    <location>
        <begin position="1"/>
        <end position="78"/>
    </location>
</feature>
<evidence type="ECO:0000313" key="2">
    <source>
        <dbReference type="EMBL" id="EFJ07124.1"/>
    </source>
</evidence>
<reference evidence="2 3" key="1">
    <citation type="journal article" date="2011" name="Science">
        <title>The Selaginella genome identifies genetic changes associated with the evolution of vascular plants.</title>
        <authorList>
            <person name="Banks J.A."/>
            <person name="Nishiyama T."/>
            <person name="Hasebe M."/>
            <person name="Bowman J.L."/>
            <person name="Gribskov M."/>
            <person name="dePamphilis C."/>
            <person name="Albert V.A."/>
            <person name="Aono N."/>
            <person name="Aoyama T."/>
            <person name="Ambrose B.A."/>
            <person name="Ashton N.W."/>
            <person name="Axtell M.J."/>
            <person name="Barker E."/>
            <person name="Barker M.S."/>
            <person name="Bennetzen J.L."/>
            <person name="Bonawitz N.D."/>
            <person name="Chapple C."/>
            <person name="Cheng C."/>
            <person name="Correa L.G."/>
            <person name="Dacre M."/>
            <person name="DeBarry J."/>
            <person name="Dreyer I."/>
            <person name="Elias M."/>
            <person name="Engstrom E.M."/>
            <person name="Estelle M."/>
            <person name="Feng L."/>
            <person name="Finet C."/>
            <person name="Floyd S.K."/>
            <person name="Frommer W.B."/>
            <person name="Fujita T."/>
            <person name="Gramzow L."/>
            <person name="Gutensohn M."/>
            <person name="Harholt J."/>
            <person name="Hattori M."/>
            <person name="Heyl A."/>
            <person name="Hirai T."/>
            <person name="Hiwatashi Y."/>
            <person name="Ishikawa M."/>
            <person name="Iwata M."/>
            <person name="Karol K.G."/>
            <person name="Koehler B."/>
            <person name="Kolukisaoglu U."/>
            <person name="Kubo M."/>
            <person name="Kurata T."/>
            <person name="Lalonde S."/>
            <person name="Li K."/>
            <person name="Li Y."/>
            <person name="Litt A."/>
            <person name="Lyons E."/>
            <person name="Manning G."/>
            <person name="Maruyama T."/>
            <person name="Michael T.P."/>
            <person name="Mikami K."/>
            <person name="Miyazaki S."/>
            <person name="Morinaga S."/>
            <person name="Murata T."/>
            <person name="Mueller-Roeber B."/>
            <person name="Nelson D.R."/>
            <person name="Obara M."/>
            <person name="Oguri Y."/>
            <person name="Olmstead R.G."/>
            <person name="Onodera N."/>
            <person name="Petersen B.L."/>
            <person name="Pils B."/>
            <person name="Prigge M."/>
            <person name="Rensing S.A."/>
            <person name="Riano-Pachon D.M."/>
            <person name="Roberts A.W."/>
            <person name="Sato Y."/>
            <person name="Scheller H.V."/>
            <person name="Schulz B."/>
            <person name="Schulz C."/>
            <person name="Shakirov E.V."/>
            <person name="Shibagaki N."/>
            <person name="Shinohara N."/>
            <person name="Shippen D.E."/>
            <person name="Soerensen I."/>
            <person name="Sotooka R."/>
            <person name="Sugimoto N."/>
            <person name="Sugita M."/>
            <person name="Sumikawa N."/>
            <person name="Tanurdzic M."/>
            <person name="Theissen G."/>
            <person name="Ulvskov P."/>
            <person name="Wakazuki S."/>
            <person name="Weng J.K."/>
            <person name="Willats W.W."/>
            <person name="Wipf D."/>
            <person name="Wolf P.G."/>
            <person name="Yang L."/>
            <person name="Zimmer A.D."/>
            <person name="Zhu Q."/>
            <person name="Mitros T."/>
            <person name="Hellsten U."/>
            <person name="Loque D."/>
            <person name="Otillar R."/>
            <person name="Salamov A."/>
            <person name="Schmutz J."/>
            <person name="Shapiro H."/>
            <person name="Lindquist E."/>
            <person name="Lucas S."/>
            <person name="Rokhsar D."/>
            <person name="Grigoriev I.V."/>
        </authorList>
    </citation>
    <scope>NUCLEOTIDE SEQUENCE [LARGE SCALE GENOMIC DNA]</scope>
</reference>